<proteinExistence type="inferred from homology"/>
<dbReference type="Pfam" id="PF03960">
    <property type="entry name" value="ArsC"/>
    <property type="match status" value="1"/>
</dbReference>
<evidence type="ECO:0000256" key="2">
    <source>
        <dbReference type="PROSITE-ProRule" id="PRU01282"/>
    </source>
</evidence>
<comment type="caution">
    <text evidence="3">The sequence shown here is derived from an EMBL/GenBank/DDBJ whole genome shotgun (WGS) entry which is preliminary data.</text>
</comment>
<keyword evidence="4" id="KW-1185">Reference proteome</keyword>
<comment type="similarity">
    <text evidence="1 2">Belongs to the ArsC family.</text>
</comment>
<evidence type="ECO:0000313" key="4">
    <source>
        <dbReference type="Proteomes" id="UP000033618"/>
    </source>
</evidence>
<dbReference type="RefSeq" id="WP_036009283.1">
    <property type="nucleotide sequence ID" value="NZ_CADFGU010000002.1"/>
</dbReference>
<name>A0A0F5JZ90_9BURK</name>
<reference evidence="3 4" key="1">
    <citation type="submission" date="2015-03" db="EMBL/GenBank/DDBJ databases">
        <title>Draft Genome Sequence of Burkholderia andropogonis type strain ICMP2807, isolated from Sorghum bicolor.</title>
        <authorList>
            <person name="Lopes-Santos L."/>
            <person name="Castro D.B."/>
            <person name="Ottoboni L.M."/>
            <person name="Park D."/>
            <person name="Weirc B.S."/>
            <person name="Destefano S.A."/>
        </authorList>
    </citation>
    <scope>NUCLEOTIDE SEQUENCE [LARGE SCALE GENOMIC DNA]</scope>
    <source>
        <strain evidence="3 4">ICMP2807</strain>
    </source>
</reference>
<evidence type="ECO:0000256" key="1">
    <source>
        <dbReference type="ARBA" id="ARBA00007198"/>
    </source>
</evidence>
<dbReference type="Gene3D" id="3.40.30.10">
    <property type="entry name" value="Glutaredoxin"/>
    <property type="match status" value="1"/>
</dbReference>
<dbReference type="SUPFAM" id="SSF52833">
    <property type="entry name" value="Thioredoxin-like"/>
    <property type="match status" value="1"/>
</dbReference>
<dbReference type="PROSITE" id="PS51353">
    <property type="entry name" value="ARSC"/>
    <property type="match status" value="1"/>
</dbReference>
<dbReference type="EMBL" id="LAQU01000017">
    <property type="protein sequence ID" value="KKB62607.1"/>
    <property type="molecule type" value="Genomic_DNA"/>
</dbReference>
<dbReference type="PATRIC" id="fig|28092.6.peg.3757"/>
<organism evidence="3 4">
    <name type="scientific">Robbsia andropogonis</name>
    <dbReference type="NCBI Taxonomy" id="28092"/>
    <lineage>
        <taxon>Bacteria</taxon>
        <taxon>Pseudomonadati</taxon>
        <taxon>Pseudomonadota</taxon>
        <taxon>Betaproteobacteria</taxon>
        <taxon>Burkholderiales</taxon>
        <taxon>Burkholderiaceae</taxon>
        <taxon>Robbsia</taxon>
    </lineage>
</organism>
<dbReference type="InterPro" id="IPR006504">
    <property type="entry name" value="Tscrpt_reg_Spx/MgsR"/>
</dbReference>
<dbReference type="Proteomes" id="UP000033618">
    <property type="component" value="Unassembled WGS sequence"/>
</dbReference>
<dbReference type="CDD" id="cd03035">
    <property type="entry name" value="ArsC_Yffb"/>
    <property type="match status" value="1"/>
</dbReference>
<dbReference type="AlphaFoldDB" id="A0A0F5JZ90"/>
<accession>A0A0F5JZ90</accession>
<sequence length="117" mass="12969">MALRVYGIPNCSTVKKARDWLTSHGRSYVFHDYKKEGIAPETLQAWLGDVPLDTLLNRRGTTWRGLDDVQRAIAETPAGAVALMTEHPSLIKRPVVVGDDGHVKTVGFSDPMYTDAF</sequence>
<gene>
    <name evidence="3" type="ORF">WM40_15940</name>
</gene>
<protein>
    <submittedName>
        <fullName evidence="3">Arsenate reductase</fullName>
    </submittedName>
</protein>
<dbReference type="InterPro" id="IPR006660">
    <property type="entry name" value="Arsenate_reductase-like"/>
</dbReference>
<evidence type="ECO:0000313" key="3">
    <source>
        <dbReference type="EMBL" id="KKB62607.1"/>
    </source>
</evidence>
<dbReference type="STRING" id="28092.WM40_15940"/>
<dbReference type="InterPro" id="IPR036249">
    <property type="entry name" value="Thioredoxin-like_sf"/>
</dbReference>
<dbReference type="PANTHER" id="PTHR30041">
    <property type="entry name" value="ARSENATE REDUCTASE"/>
    <property type="match status" value="1"/>
</dbReference>
<dbReference type="NCBIfam" id="TIGR01617">
    <property type="entry name" value="arsC_related"/>
    <property type="match status" value="1"/>
</dbReference>
<dbReference type="OrthoDB" id="9803749at2"/>
<dbReference type="PANTHER" id="PTHR30041:SF8">
    <property type="entry name" value="PROTEIN YFFB"/>
    <property type="match status" value="1"/>
</dbReference>